<dbReference type="Proteomes" id="UP000033115">
    <property type="component" value="Chromosome"/>
</dbReference>
<evidence type="ECO:0000313" key="2">
    <source>
        <dbReference type="Proteomes" id="UP000033115"/>
    </source>
</evidence>
<keyword evidence="2" id="KW-1185">Reference proteome</keyword>
<evidence type="ECO:0008006" key="3">
    <source>
        <dbReference type="Google" id="ProtNLM"/>
    </source>
</evidence>
<protein>
    <recommendedName>
        <fullName evidence="3">Restriction endonuclease type IV Mrr domain-containing protein</fullName>
    </recommendedName>
</protein>
<dbReference type="KEGG" id="csq:CSCA_4616"/>
<evidence type="ECO:0000313" key="1">
    <source>
        <dbReference type="EMBL" id="AKA71741.1"/>
    </source>
</evidence>
<sequence length="141" mass="17096">MNNLFFRSCFTGQKTEFYEMRLKKVSINEISDSITKSCWNYNIQYEMILKDSNTLLIDLMGKEKEILLKYHKKDIITKNDYEGFINYLESYEIKRGIYITTGFFEKHIYNNLHKKIKKIDIKKFIKKQPNIDKLNFLHYLP</sequence>
<reference evidence="1 2" key="1">
    <citation type="journal article" date="2015" name="J. Biotechnol.">
        <title>Complete genome sequence of a malodorant-producing acetogen, Clostridium scatologenes ATCC 25775(T).</title>
        <authorList>
            <person name="Zhu Z."/>
            <person name="Guo T."/>
            <person name="Zheng H."/>
            <person name="Song T."/>
            <person name="Ouyang P."/>
            <person name="Xie J."/>
        </authorList>
    </citation>
    <scope>NUCLEOTIDE SEQUENCE [LARGE SCALE GENOMIC DNA]</scope>
    <source>
        <strain evidence="1 2">ATCC 25775</strain>
    </source>
</reference>
<gene>
    <name evidence="1" type="ORF">CSCA_4616</name>
</gene>
<dbReference type="AlphaFoldDB" id="A0A0E3GSA7"/>
<dbReference type="EMBL" id="CP009933">
    <property type="protein sequence ID" value="AKA71741.1"/>
    <property type="molecule type" value="Genomic_DNA"/>
</dbReference>
<dbReference type="HOGENOM" id="CLU_1903037_0_0_9"/>
<accession>A0A0E3GSA7</accession>
<proteinExistence type="predicted"/>
<organism evidence="1 2">
    <name type="scientific">Clostridium scatologenes</name>
    <dbReference type="NCBI Taxonomy" id="1548"/>
    <lineage>
        <taxon>Bacteria</taxon>
        <taxon>Bacillati</taxon>
        <taxon>Bacillota</taxon>
        <taxon>Clostridia</taxon>
        <taxon>Eubacteriales</taxon>
        <taxon>Clostridiaceae</taxon>
        <taxon>Clostridium</taxon>
    </lineage>
</organism>
<dbReference type="RefSeq" id="WP_029162891.1">
    <property type="nucleotide sequence ID" value="NZ_CP009933.1"/>
</dbReference>
<name>A0A0E3GSA7_CLOSL</name>
<dbReference type="STRING" id="1548.CSCA_4616"/>